<keyword evidence="1" id="KW-0472">Membrane</keyword>
<gene>
    <name evidence="2" type="ORF">D7I47_02555</name>
</gene>
<dbReference type="AlphaFoldDB" id="A0A387B654"/>
<dbReference type="KEGG" id="lyd:D7I47_02555"/>
<dbReference type="InterPro" id="IPR025101">
    <property type="entry name" value="DUF4012"/>
</dbReference>
<proteinExistence type="predicted"/>
<keyword evidence="1" id="KW-1133">Transmembrane helix</keyword>
<reference evidence="3" key="1">
    <citation type="submission" date="2018-09" db="EMBL/GenBank/DDBJ databases">
        <title>Genome sequencing of strain 2DFWR-13.</title>
        <authorList>
            <person name="Heo J."/>
            <person name="Kim S.-J."/>
            <person name="Kwon S.-W."/>
        </authorList>
    </citation>
    <scope>NUCLEOTIDE SEQUENCE [LARGE SCALE GENOMIC DNA]</scope>
    <source>
        <strain evidence="3">2DFWR-13</strain>
    </source>
</reference>
<keyword evidence="3" id="KW-1185">Reference proteome</keyword>
<dbReference type="Proteomes" id="UP000278886">
    <property type="component" value="Chromosome"/>
</dbReference>
<evidence type="ECO:0000256" key="1">
    <source>
        <dbReference type="SAM" id="Phobius"/>
    </source>
</evidence>
<evidence type="ECO:0000313" key="2">
    <source>
        <dbReference type="EMBL" id="AYF97238.1"/>
    </source>
</evidence>
<sequence length="594" mass="62582">MVNMAASHRVRRRSAWVRLVILGGISILLLWSGWIVARGLIVREQLTAAEPITRELRDTLLGAHDGSPAELVAALRQRTDAAFEITHDPIWNLTEHVPWVGPNLTAVRQVSEVARLLADEGVNPLVRAAANFEPDSFAVVDGAIDLSPIIAMQPELAEANDAMSAAATSAAGIDVDTTIGPVRDSVEKLLGLIDEATSSVDSLYRTSHLLPIMLGEDGPRSTLVLVQNNAELRAAGGVSGALALITASGGKVDLAGQASSRDFGAHFDSPVLPLDDPTRSLFGDIAGEYIQDVNLTPWFDTTGQLAQAMWQQRIGGTIDAVVAVDPVLLSYLLEATGPVQVGEVLLTSENAVAVLLSETYARYPDPADQDAFFAAAAQAVFSAVTGPDVEPKALVEALVRGGEERRIRIWNAREEDQQYVAGTTLSGILPSDNSDGPELGVYLNDGTGAKMNYYTDLEVDVAGGVCRADGIPTYRATVTFTNNAPADAATSLPDYVTGGGDFGIEPGKVKTLIAIYGPVGAIVQGATLDGEEAIGTGAIDRGRPVFQVSTLLAPGESATYTVEFAGVAGEKGPLTVDVTPTLNQTETRHRSLVC</sequence>
<accession>A0A387B654</accession>
<evidence type="ECO:0000313" key="3">
    <source>
        <dbReference type="Proteomes" id="UP000278886"/>
    </source>
</evidence>
<dbReference type="EMBL" id="CP032630">
    <property type="protein sequence ID" value="AYF97238.1"/>
    <property type="molecule type" value="Genomic_DNA"/>
</dbReference>
<dbReference type="Pfam" id="PF13196">
    <property type="entry name" value="DUF4012"/>
    <property type="match status" value="1"/>
</dbReference>
<organism evidence="2 3">
    <name type="scientific">Protaetiibacter intestinalis</name>
    <dbReference type="NCBI Taxonomy" id="2419774"/>
    <lineage>
        <taxon>Bacteria</taxon>
        <taxon>Bacillati</taxon>
        <taxon>Actinomycetota</taxon>
        <taxon>Actinomycetes</taxon>
        <taxon>Micrococcales</taxon>
        <taxon>Microbacteriaceae</taxon>
        <taxon>Protaetiibacter</taxon>
    </lineage>
</organism>
<protein>
    <submittedName>
        <fullName evidence="2">DUF4012 domain-containing protein</fullName>
    </submittedName>
</protein>
<name>A0A387B654_9MICO</name>
<feature type="transmembrane region" description="Helical" evidence="1">
    <location>
        <begin position="16"/>
        <end position="37"/>
    </location>
</feature>
<keyword evidence="1" id="KW-0812">Transmembrane</keyword>